<dbReference type="PROSITE" id="PS50983">
    <property type="entry name" value="FE_B12_PBP"/>
    <property type="match status" value="1"/>
</dbReference>
<dbReference type="PANTHER" id="PTHR30535">
    <property type="entry name" value="VITAMIN B12-BINDING PROTEIN"/>
    <property type="match status" value="1"/>
</dbReference>
<dbReference type="CDD" id="cd01144">
    <property type="entry name" value="BtuF"/>
    <property type="match status" value="1"/>
</dbReference>
<organism evidence="3 4">
    <name type="scientific">Thermoproteota archaeon</name>
    <dbReference type="NCBI Taxonomy" id="2056631"/>
    <lineage>
        <taxon>Archaea</taxon>
        <taxon>Thermoproteota</taxon>
    </lineage>
</organism>
<dbReference type="Gene3D" id="3.40.50.1980">
    <property type="entry name" value="Nitrogenase molybdenum iron protein domain"/>
    <property type="match status" value="2"/>
</dbReference>
<dbReference type="PANTHER" id="PTHR30535:SF34">
    <property type="entry name" value="MOLYBDATE-BINDING PROTEIN MOLA"/>
    <property type="match status" value="1"/>
</dbReference>
<evidence type="ECO:0000259" key="2">
    <source>
        <dbReference type="PROSITE" id="PS50983"/>
    </source>
</evidence>
<evidence type="ECO:0000256" key="1">
    <source>
        <dbReference type="ARBA" id="ARBA00022729"/>
    </source>
</evidence>
<dbReference type="Proteomes" id="UP000315399">
    <property type="component" value="Unassembled WGS sequence"/>
</dbReference>
<dbReference type="SUPFAM" id="SSF53807">
    <property type="entry name" value="Helical backbone' metal receptor"/>
    <property type="match status" value="1"/>
</dbReference>
<evidence type="ECO:0000313" key="3">
    <source>
        <dbReference type="EMBL" id="TDA39516.1"/>
    </source>
</evidence>
<dbReference type="InterPro" id="IPR054828">
    <property type="entry name" value="Vit_B12_bind_prot"/>
</dbReference>
<reference evidence="3 4" key="1">
    <citation type="journal article" date="2019" name="Nat. Microbiol.">
        <title>Expanding anaerobic alkane metabolism in the domain of Archaea.</title>
        <authorList>
            <person name="Wang Y."/>
            <person name="Wegener G."/>
            <person name="Hou J."/>
            <person name="Wang F."/>
            <person name="Xiao X."/>
        </authorList>
    </citation>
    <scope>NUCLEOTIDE SEQUENCE [LARGE SCALE GENOMIC DNA]</scope>
    <source>
        <strain evidence="3">WYZ-LMO10</strain>
    </source>
</reference>
<keyword evidence="1" id="KW-0732">Signal</keyword>
<dbReference type="InterPro" id="IPR050902">
    <property type="entry name" value="ABC_Transporter_SBP"/>
</dbReference>
<dbReference type="InterPro" id="IPR002491">
    <property type="entry name" value="ABC_transptr_periplasmic_BD"/>
</dbReference>
<name>A0A523BEY0_9CREN</name>
<proteinExistence type="predicted"/>
<sequence>MDIPSRRRIIMKRMSALVAIISLLVVTNTIAVIYMTNSIADLNRSVQSINTTVSGLKNDLSSFESELRVVKESYYPLLIKDALGRVVTINSEPMRIVSGAPSITETLFALGAARKVVGVDTYSNYPNELLELKNNGTIVTVGGVTTLDPEKVAALRPDLVLIDAGLQSKFVPALEGLGLTVVAVESKSVEDIINNIQLISKVTFKLEEGTRVVAQLKSAMQEVRQKVSASPPTKILYLVWPDPMYTAGKDTYINELISIAGGENVFSTRSGWFVVNPEDVVSARPSVIIMSSMALPKSAEALFSYFRTLPGFEYLDAIKNNRVYILTGEASNALERAGPRAADAVFILGYILHPEAFNASLPNFISEYATYIRR</sequence>
<comment type="caution">
    <text evidence="3">The sequence shown here is derived from an EMBL/GenBank/DDBJ whole genome shotgun (WGS) entry which is preliminary data.</text>
</comment>
<gene>
    <name evidence="3" type="ORF">DSO08_01945</name>
</gene>
<evidence type="ECO:0000313" key="4">
    <source>
        <dbReference type="Proteomes" id="UP000315399"/>
    </source>
</evidence>
<protein>
    <recommendedName>
        <fullName evidence="2">Fe/B12 periplasmic-binding domain-containing protein</fullName>
    </recommendedName>
</protein>
<dbReference type="EMBL" id="QNVH01000011">
    <property type="protein sequence ID" value="TDA39516.1"/>
    <property type="molecule type" value="Genomic_DNA"/>
</dbReference>
<accession>A0A523BEY0</accession>
<dbReference type="Pfam" id="PF01497">
    <property type="entry name" value="Peripla_BP_2"/>
    <property type="match status" value="1"/>
</dbReference>
<dbReference type="AlphaFoldDB" id="A0A523BEY0"/>
<dbReference type="NCBIfam" id="NF038402">
    <property type="entry name" value="TroA_like"/>
    <property type="match status" value="1"/>
</dbReference>
<feature type="domain" description="Fe/B12 periplasmic-binding" evidence="2">
    <location>
        <begin position="95"/>
        <end position="356"/>
    </location>
</feature>